<dbReference type="InterPro" id="IPR011250">
    <property type="entry name" value="OMP/PagP_B-barrel"/>
</dbReference>
<dbReference type="Proteomes" id="UP000602124">
    <property type="component" value="Unassembled WGS sequence"/>
</dbReference>
<dbReference type="RefSeq" id="WP_198877643.1">
    <property type="nucleotide sequence ID" value="NZ_JAEKMH010000004.1"/>
</dbReference>
<feature type="signal peptide" evidence="1">
    <location>
        <begin position="1"/>
        <end position="22"/>
    </location>
</feature>
<protein>
    <recommendedName>
        <fullName evidence="4">Porin</fullName>
    </recommendedName>
</protein>
<dbReference type="EMBL" id="JAEKMH010000004">
    <property type="protein sequence ID" value="MBJ3786456.1"/>
    <property type="molecule type" value="Genomic_DNA"/>
</dbReference>
<organism evidence="2 3">
    <name type="scientific">Devosia sediminis</name>
    <dbReference type="NCBI Taxonomy" id="2798801"/>
    <lineage>
        <taxon>Bacteria</taxon>
        <taxon>Pseudomonadati</taxon>
        <taxon>Pseudomonadota</taxon>
        <taxon>Alphaproteobacteria</taxon>
        <taxon>Hyphomicrobiales</taxon>
        <taxon>Devosiaceae</taxon>
        <taxon>Devosia</taxon>
    </lineage>
</organism>
<dbReference type="AlphaFoldDB" id="A0A934IWN2"/>
<gene>
    <name evidence="2" type="ORF">JEQ47_17150</name>
</gene>
<evidence type="ECO:0000256" key="1">
    <source>
        <dbReference type="SAM" id="SignalP"/>
    </source>
</evidence>
<reference evidence="2" key="1">
    <citation type="submission" date="2020-12" db="EMBL/GenBank/DDBJ databases">
        <title>Devosia sp. MSA67 isolated from Mo River.</title>
        <authorList>
            <person name="Ma F."/>
            <person name="Zi Z."/>
        </authorList>
    </citation>
    <scope>NUCLEOTIDE SEQUENCE</scope>
    <source>
        <strain evidence="2">MSA67</strain>
    </source>
</reference>
<evidence type="ECO:0008006" key="4">
    <source>
        <dbReference type="Google" id="ProtNLM"/>
    </source>
</evidence>
<feature type="chain" id="PRO_5036898912" description="Porin" evidence="1">
    <location>
        <begin position="23"/>
        <end position="361"/>
    </location>
</feature>
<keyword evidence="3" id="KW-1185">Reference proteome</keyword>
<sequence length="361" mass="36841">MSVRRLALALVMAGMGAGTALAQDSAVYFNPTLTSEFTAPSAFDGLYAGVVFGPISVRKNNFNVGGAEIRPEFGGVVGWNQPVAPGVVLGGEVQATLATDFAGSNYLRAMALARLGFAAGDNTLVYVLGGLGRVGEGWAFEAGLGTEVMVTDAIGLRLEAAGIGQLGSVPNGNNVPAISAMRITGAVLWQLDGPPASTAFNSGPVTDFSGPYAGLNIGGLTDAQFNFYDNYGYGWHLSRFEMGTLAGYNFALNDLVRVGAEAQIGVNFDTSGDAGVDALALGRLGVVPMDGLHAYAAAGLGLVEGKGAYAFGGGVEYALWGNATLRGEALLLGRIDGAPGLTGVSGPTTSKVTVGTVWHFD</sequence>
<comment type="caution">
    <text evidence="2">The sequence shown here is derived from an EMBL/GenBank/DDBJ whole genome shotgun (WGS) entry which is preliminary data.</text>
</comment>
<name>A0A934IWN2_9HYPH</name>
<keyword evidence="1" id="KW-0732">Signal</keyword>
<dbReference type="SUPFAM" id="SSF56925">
    <property type="entry name" value="OMPA-like"/>
    <property type="match status" value="2"/>
</dbReference>
<evidence type="ECO:0000313" key="2">
    <source>
        <dbReference type="EMBL" id="MBJ3786456.1"/>
    </source>
</evidence>
<proteinExistence type="predicted"/>
<evidence type="ECO:0000313" key="3">
    <source>
        <dbReference type="Proteomes" id="UP000602124"/>
    </source>
</evidence>
<accession>A0A934IWN2</accession>